<feature type="region of interest" description="Disordered" evidence="1">
    <location>
        <begin position="1"/>
        <end position="52"/>
    </location>
</feature>
<dbReference type="Pfam" id="PF17667">
    <property type="entry name" value="Pkinase_fungal"/>
    <property type="match status" value="1"/>
</dbReference>
<dbReference type="PANTHER" id="PTHR38248:SF2">
    <property type="entry name" value="FUNK1 11"/>
    <property type="match status" value="1"/>
</dbReference>
<proteinExistence type="predicted"/>
<feature type="compositionally biased region" description="Polar residues" evidence="1">
    <location>
        <begin position="141"/>
        <end position="151"/>
    </location>
</feature>
<feature type="compositionally biased region" description="Polar residues" evidence="1">
    <location>
        <begin position="1"/>
        <end position="22"/>
    </location>
</feature>
<protein>
    <recommendedName>
        <fullName evidence="2">Fungal-type protein kinase domain-containing protein</fullName>
    </recommendedName>
</protein>
<dbReference type="SUPFAM" id="SSF56112">
    <property type="entry name" value="Protein kinase-like (PK-like)"/>
    <property type="match status" value="1"/>
</dbReference>
<evidence type="ECO:0000256" key="1">
    <source>
        <dbReference type="SAM" id="MobiDB-lite"/>
    </source>
</evidence>
<sequence length="866" mass="96390">MTNSSAASLQENLPTVNASRAQEGSGRAGTPPAGPRDKKPGRSLNSQSNTIDSRKRDALTALNIWTKMLCKNFNGIQSVSKFLQTMGTGQPVNMDEIVENASATLQATARKLGAASQERLMTEPMLKYLSKVVEKFPPTTKPSFHDTSNVKFPSVEDGDQEEHHTMPDITGTKPGESLAPGSWCWRHDATVIELKHTIDTIDERTKTIRTSVESRKALVQLAKSARSLLMTSGSCHVYIAAVFACTKARIFRFDRSGFSVTESFDFTVHTTHLPTFLWRLYNPVGYSTVTMLGADDTISTPTDPEKERMREAIHRVSFYNNEQWPDAEITDESLWIYAARYNQATGLEVVKCFTFGGILFRSDGLFGRATRVFRVILEEDADASEPTIYALKDAWPQTCRRPEADFYHFIEKYCQQQVDNASDEERGQKQTILESIAKCHGSLDLSVARHNLDHRAELHVTDPTHSDGSDLPRRHMRLLLTPVGTPLKDFKSTKSLVGALLCAVRHHQAAYNAGVIHRDVSEGNVLFREVPLPHNGFNGFLVDWDYAEFTPEGAQRFKELYPHDHINSDAVRKSLEDITGTFPFMAIEIANTSIENDGSQTPVVHGAKHDLESFYWLLVWLVLRHTSLNKNPHACANLFDFDSVKHGWIQKAPNLDKNACSPLHSLLETLRWAVQAQNRERVDLDAEDMEDGDVPTRPPPPVDLEHTGVLNWIESSLRKVPWPDADAAREYIPSLTIHEMGRKQETLRTSVHQRNLAAVSLPRDPATARSRRVSSDPVASTSGGTTAFTRGSSLKRAAPDAGADDDISPSERTADDASRALEDSRRAVTPTNTHPVDMDEIVANASATLQKKMMAILLVSALAFFL</sequence>
<dbReference type="AlphaFoldDB" id="A0AAD7C3I5"/>
<dbReference type="EMBL" id="JARKIF010000005">
    <property type="protein sequence ID" value="KAJ7638292.1"/>
    <property type="molecule type" value="Genomic_DNA"/>
</dbReference>
<gene>
    <name evidence="3" type="ORF">FB45DRAFT_1023098</name>
</gene>
<feature type="compositionally biased region" description="Basic and acidic residues" evidence="1">
    <location>
        <begin position="812"/>
        <end position="826"/>
    </location>
</feature>
<feature type="domain" description="Fungal-type protein kinase" evidence="2">
    <location>
        <begin position="209"/>
        <end position="622"/>
    </location>
</feature>
<dbReference type="PANTHER" id="PTHR38248">
    <property type="entry name" value="FUNK1 6"/>
    <property type="match status" value="1"/>
</dbReference>
<dbReference type="Proteomes" id="UP001221142">
    <property type="component" value="Unassembled WGS sequence"/>
</dbReference>
<evidence type="ECO:0000313" key="3">
    <source>
        <dbReference type="EMBL" id="KAJ7638292.1"/>
    </source>
</evidence>
<feature type="compositionally biased region" description="Polar residues" evidence="1">
    <location>
        <begin position="777"/>
        <end position="792"/>
    </location>
</feature>
<feature type="region of interest" description="Disordered" evidence="1">
    <location>
        <begin position="140"/>
        <end position="173"/>
    </location>
</feature>
<evidence type="ECO:0000313" key="4">
    <source>
        <dbReference type="Proteomes" id="UP001221142"/>
    </source>
</evidence>
<comment type="caution">
    <text evidence="3">The sequence shown here is derived from an EMBL/GenBank/DDBJ whole genome shotgun (WGS) entry which is preliminary data.</text>
</comment>
<name>A0AAD7C3I5_9AGAR</name>
<keyword evidence="4" id="KW-1185">Reference proteome</keyword>
<reference evidence="3" key="1">
    <citation type="submission" date="2023-03" db="EMBL/GenBank/DDBJ databases">
        <title>Massive genome expansion in bonnet fungi (Mycena s.s.) driven by repeated elements and novel gene families across ecological guilds.</title>
        <authorList>
            <consortium name="Lawrence Berkeley National Laboratory"/>
            <person name="Harder C.B."/>
            <person name="Miyauchi S."/>
            <person name="Viragh M."/>
            <person name="Kuo A."/>
            <person name="Thoen E."/>
            <person name="Andreopoulos B."/>
            <person name="Lu D."/>
            <person name="Skrede I."/>
            <person name="Drula E."/>
            <person name="Henrissat B."/>
            <person name="Morin E."/>
            <person name="Kohler A."/>
            <person name="Barry K."/>
            <person name="LaButti K."/>
            <person name="Morin E."/>
            <person name="Salamov A."/>
            <person name="Lipzen A."/>
            <person name="Mereny Z."/>
            <person name="Hegedus B."/>
            <person name="Baldrian P."/>
            <person name="Stursova M."/>
            <person name="Weitz H."/>
            <person name="Taylor A."/>
            <person name="Grigoriev I.V."/>
            <person name="Nagy L.G."/>
            <person name="Martin F."/>
            <person name="Kauserud H."/>
        </authorList>
    </citation>
    <scope>NUCLEOTIDE SEQUENCE</scope>
    <source>
        <strain evidence="3">9284</strain>
    </source>
</reference>
<feature type="region of interest" description="Disordered" evidence="1">
    <location>
        <begin position="744"/>
        <end position="833"/>
    </location>
</feature>
<evidence type="ECO:0000259" key="2">
    <source>
        <dbReference type="Pfam" id="PF17667"/>
    </source>
</evidence>
<dbReference type="InterPro" id="IPR011009">
    <property type="entry name" value="Kinase-like_dom_sf"/>
</dbReference>
<organism evidence="3 4">
    <name type="scientific">Roridomyces roridus</name>
    <dbReference type="NCBI Taxonomy" id="1738132"/>
    <lineage>
        <taxon>Eukaryota</taxon>
        <taxon>Fungi</taxon>
        <taxon>Dikarya</taxon>
        <taxon>Basidiomycota</taxon>
        <taxon>Agaricomycotina</taxon>
        <taxon>Agaricomycetes</taxon>
        <taxon>Agaricomycetidae</taxon>
        <taxon>Agaricales</taxon>
        <taxon>Marasmiineae</taxon>
        <taxon>Mycenaceae</taxon>
        <taxon>Roridomyces</taxon>
    </lineage>
</organism>
<dbReference type="InterPro" id="IPR040976">
    <property type="entry name" value="Pkinase_fungal"/>
</dbReference>
<dbReference type="Gene3D" id="1.10.510.10">
    <property type="entry name" value="Transferase(Phosphotransferase) domain 1"/>
    <property type="match status" value="1"/>
</dbReference>
<accession>A0AAD7C3I5</accession>